<gene>
    <name evidence="15" type="ORF">BIFADO_00995</name>
</gene>
<comment type="similarity">
    <text evidence="3">Belongs to the multi antimicrobial extrusion (MATE) (TC 2.A.66.1) family.</text>
</comment>
<feature type="transmembrane region" description="Helical" evidence="14">
    <location>
        <begin position="50"/>
        <end position="73"/>
    </location>
</feature>
<reference evidence="15 16" key="1">
    <citation type="submission" date="2007-04" db="EMBL/GenBank/DDBJ databases">
        <authorList>
            <person name="Fulton L."/>
            <person name="Clifton S."/>
            <person name="Fulton B."/>
            <person name="Xu J."/>
            <person name="Minx P."/>
            <person name="Pepin K.H."/>
            <person name="Johnson M."/>
            <person name="Thiruvilangam P."/>
            <person name="Bhonagiri V."/>
            <person name="Nash W.E."/>
            <person name="Mardis E.R."/>
            <person name="Wilson R.K."/>
        </authorList>
    </citation>
    <scope>NUCLEOTIDE SEQUENCE [LARGE SCALE GENOMIC DNA]</scope>
    <source>
        <strain evidence="15 16">L2-32</strain>
    </source>
</reference>
<dbReference type="GO" id="GO:0006811">
    <property type="term" value="P:monoatomic ion transport"/>
    <property type="evidence" value="ECO:0007669"/>
    <property type="project" value="UniProtKB-KW"/>
</dbReference>
<feature type="transmembrane region" description="Helical" evidence="14">
    <location>
        <begin position="163"/>
        <end position="186"/>
    </location>
</feature>
<evidence type="ECO:0000256" key="3">
    <source>
        <dbReference type="ARBA" id="ARBA00010199"/>
    </source>
</evidence>
<keyword evidence="9 14" id="KW-1133">Transmembrane helix</keyword>
<protein>
    <recommendedName>
        <fullName evidence="4">Probable multidrug resistance protein NorM</fullName>
    </recommendedName>
    <alternativeName>
        <fullName evidence="12">Multidrug-efflux transporter</fullName>
    </alternativeName>
</protein>
<dbReference type="EMBL" id="AAXD02000018">
    <property type="protein sequence ID" value="EDN84063.1"/>
    <property type="molecule type" value="Genomic_DNA"/>
</dbReference>
<evidence type="ECO:0000256" key="9">
    <source>
        <dbReference type="ARBA" id="ARBA00022989"/>
    </source>
</evidence>
<name>A7A580_BIFAD</name>
<dbReference type="GO" id="GO:0015297">
    <property type="term" value="F:antiporter activity"/>
    <property type="evidence" value="ECO:0007669"/>
    <property type="project" value="UniProtKB-KW"/>
</dbReference>
<dbReference type="InterPro" id="IPR048279">
    <property type="entry name" value="MdtK-like"/>
</dbReference>
<dbReference type="PANTHER" id="PTHR43298:SF2">
    <property type="entry name" value="FMN_FAD EXPORTER YEEO-RELATED"/>
    <property type="match status" value="1"/>
</dbReference>
<evidence type="ECO:0000256" key="11">
    <source>
        <dbReference type="ARBA" id="ARBA00023136"/>
    </source>
</evidence>
<evidence type="ECO:0000256" key="6">
    <source>
        <dbReference type="ARBA" id="ARBA00022449"/>
    </source>
</evidence>
<proteinExistence type="inferred from homology"/>
<keyword evidence="5" id="KW-0813">Transport</keyword>
<keyword evidence="11 14" id="KW-0472">Membrane</keyword>
<evidence type="ECO:0000256" key="12">
    <source>
        <dbReference type="ARBA" id="ARBA00031636"/>
    </source>
</evidence>
<evidence type="ECO:0000313" key="16">
    <source>
        <dbReference type="Proteomes" id="UP000003773"/>
    </source>
</evidence>
<feature type="transmembrane region" description="Helical" evidence="14">
    <location>
        <begin position="228"/>
        <end position="249"/>
    </location>
</feature>
<dbReference type="GO" id="GO:0005886">
    <property type="term" value="C:plasma membrane"/>
    <property type="evidence" value="ECO:0007669"/>
    <property type="project" value="UniProtKB-SubCell"/>
</dbReference>
<evidence type="ECO:0000256" key="14">
    <source>
        <dbReference type="SAM" id="Phobius"/>
    </source>
</evidence>
<sequence>MAVPSFGAATTMPSQANDEPAAAGGGKNMVHNKQGIDMLHGRIWTKVLRFALPVAATGILEQLFNASGIMIVGNFSQSDGTAAVAAVGSNAPVTGLILNLFIGIALGANVVIANAIGRGSREAVRNAVHTSIVTALIGGVIVAIIGELLAGPLLGMLNVTADVFPLALAYLRIYLIGMPVILLYNFETAIFRSIGDTQAPLAVLAISGVLNVTMGLIFVVLFHWGVSGVATATVIANVVSSMILLYRLVHTDAAIHVDLREFGIDWFTLRQILRIGLPAGVQSAVFAVANIIIQAAINSLGTVVMAASSAAFNIEIIAYYVLNSFSQACATFTGQNYGAKRIGRCKRVLGICILEDFIATAATIAVVLFFGHSLLALFDATPEVISVGYTRLVMVFSAYTFSMLYEVMSGYLRGFGISLVPALLTVIGVVGVRITWIAFVFPAHRTFEAIMIVYPISLAATAVLIGIALLCYRPSKRFAVKP</sequence>
<dbReference type="PANTHER" id="PTHR43298">
    <property type="entry name" value="MULTIDRUG RESISTANCE PROTEIN NORM-RELATED"/>
    <property type="match status" value="1"/>
</dbReference>
<evidence type="ECO:0000256" key="2">
    <source>
        <dbReference type="ARBA" id="ARBA00004651"/>
    </source>
</evidence>
<feature type="transmembrane region" description="Helical" evidence="14">
    <location>
        <begin position="198"/>
        <end position="222"/>
    </location>
</feature>
<feature type="transmembrane region" description="Helical" evidence="14">
    <location>
        <begin position="417"/>
        <end position="439"/>
    </location>
</feature>
<evidence type="ECO:0000313" key="15">
    <source>
        <dbReference type="EMBL" id="EDN84063.1"/>
    </source>
</evidence>
<feature type="transmembrane region" description="Helical" evidence="14">
    <location>
        <begin position="93"/>
        <end position="116"/>
    </location>
</feature>
<comment type="function">
    <text evidence="1">Multidrug efflux pump.</text>
</comment>
<dbReference type="NCBIfam" id="TIGR00797">
    <property type="entry name" value="matE"/>
    <property type="match status" value="1"/>
</dbReference>
<accession>A7A580</accession>
<feature type="transmembrane region" description="Helical" evidence="14">
    <location>
        <begin position="128"/>
        <end position="151"/>
    </location>
</feature>
<evidence type="ECO:0000256" key="1">
    <source>
        <dbReference type="ARBA" id="ARBA00003408"/>
    </source>
</evidence>
<evidence type="ECO:0000256" key="13">
    <source>
        <dbReference type="SAM" id="MobiDB-lite"/>
    </source>
</evidence>
<dbReference type="Proteomes" id="UP000003773">
    <property type="component" value="Unassembled WGS sequence"/>
</dbReference>
<feature type="transmembrane region" description="Helical" evidence="14">
    <location>
        <begin position="348"/>
        <end position="372"/>
    </location>
</feature>
<comment type="subcellular location">
    <subcellularLocation>
        <location evidence="2">Cell membrane</location>
        <topology evidence="2">Multi-pass membrane protein</topology>
    </subcellularLocation>
</comment>
<feature type="transmembrane region" description="Helical" evidence="14">
    <location>
        <begin position="451"/>
        <end position="472"/>
    </location>
</feature>
<feature type="transmembrane region" description="Helical" evidence="14">
    <location>
        <begin position="303"/>
        <end position="322"/>
    </location>
</feature>
<keyword evidence="6" id="KW-0050">Antiport</keyword>
<feature type="transmembrane region" description="Helical" evidence="14">
    <location>
        <begin position="275"/>
        <end position="297"/>
    </location>
</feature>
<evidence type="ECO:0000256" key="4">
    <source>
        <dbReference type="ARBA" id="ARBA00020268"/>
    </source>
</evidence>
<evidence type="ECO:0000256" key="7">
    <source>
        <dbReference type="ARBA" id="ARBA00022475"/>
    </source>
</evidence>
<feature type="region of interest" description="Disordered" evidence="13">
    <location>
        <begin position="1"/>
        <end position="27"/>
    </location>
</feature>
<dbReference type="CDD" id="cd13138">
    <property type="entry name" value="MATE_yoeA_like"/>
    <property type="match status" value="1"/>
</dbReference>
<keyword evidence="7" id="KW-1003">Cell membrane</keyword>
<dbReference type="AlphaFoldDB" id="A7A580"/>
<evidence type="ECO:0000256" key="8">
    <source>
        <dbReference type="ARBA" id="ARBA00022692"/>
    </source>
</evidence>
<dbReference type="PIRSF" id="PIRSF006603">
    <property type="entry name" value="DinF"/>
    <property type="match status" value="1"/>
</dbReference>
<dbReference type="InterPro" id="IPR002528">
    <property type="entry name" value="MATE_fam"/>
</dbReference>
<organism evidence="15 16">
    <name type="scientific">Bifidobacterium adolescentis L2-32</name>
    <dbReference type="NCBI Taxonomy" id="411481"/>
    <lineage>
        <taxon>Bacteria</taxon>
        <taxon>Bacillati</taxon>
        <taxon>Actinomycetota</taxon>
        <taxon>Actinomycetes</taxon>
        <taxon>Bifidobacteriales</taxon>
        <taxon>Bifidobacteriaceae</taxon>
        <taxon>Bifidobacterium</taxon>
    </lineage>
</organism>
<dbReference type="HOGENOM" id="CLU_012893_5_0_11"/>
<dbReference type="InterPro" id="IPR050222">
    <property type="entry name" value="MATE_MdtK"/>
</dbReference>
<keyword evidence="10" id="KW-0406">Ion transport</keyword>
<comment type="caution">
    <text evidence="15">The sequence shown here is derived from an EMBL/GenBank/DDBJ whole genome shotgun (WGS) entry which is preliminary data.</text>
</comment>
<evidence type="ECO:0000256" key="5">
    <source>
        <dbReference type="ARBA" id="ARBA00022448"/>
    </source>
</evidence>
<keyword evidence="8 14" id="KW-0812">Transmembrane</keyword>
<feature type="transmembrane region" description="Helical" evidence="14">
    <location>
        <begin position="384"/>
        <end position="405"/>
    </location>
</feature>
<dbReference type="GO" id="GO:0042910">
    <property type="term" value="F:xenobiotic transmembrane transporter activity"/>
    <property type="evidence" value="ECO:0007669"/>
    <property type="project" value="InterPro"/>
</dbReference>
<dbReference type="Pfam" id="PF01554">
    <property type="entry name" value="MatE"/>
    <property type="match status" value="2"/>
</dbReference>
<reference evidence="15 16" key="2">
    <citation type="submission" date="2007-05" db="EMBL/GenBank/DDBJ databases">
        <title>Draft genome sequence of Bifidobacterium adolescentis (L2-32).</title>
        <authorList>
            <person name="Sudarsanam P."/>
            <person name="Ley R."/>
            <person name="Guruge J."/>
            <person name="Turnbaugh P.J."/>
            <person name="Mahowald M."/>
            <person name="Liep D."/>
            <person name="Gordon J."/>
        </authorList>
    </citation>
    <scope>NUCLEOTIDE SEQUENCE [LARGE SCALE GENOMIC DNA]</scope>
    <source>
        <strain evidence="15 16">L2-32</strain>
    </source>
</reference>
<evidence type="ECO:0000256" key="10">
    <source>
        <dbReference type="ARBA" id="ARBA00023065"/>
    </source>
</evidence>